<name>A0A9Q8P689_PASFU</name>
<feature type="compositionally biased region" description="Polar residues" evidence="1">
    <location>
        <begin position="298"/>
        <end position="307"/>
    </location>
</feature>
<accession>A0A9Q8P689</accession>
<dbReference type="AlphaFoldDB" id="A0A9Q8P689"/>
<dbReference type="EMBL" id="CP090165">
    <property type="protein sequence ID" value="UJO14788.1"/>
    <property type="molecule type" value="Genomic_DNA"/>
</dbReference>
<reference evidence="2" key="1">
    <citation type="submission" date="2021-12" db="EMBL/GenBank/DDBJ databases">
        <authorList>
            <person name="Zaccaron A."/>
            <person name="Stergiopoulos I."/>
        </authorList>
    </citation>
    <scope>NUCLEOTIDE SEQUENCE</scope>
    <source>
        <strain evidence="2">Race5_Kim</strain>
    </source>
</reference>
<sequence>MANSPPEKIIVQAASHHRLLDCFGNICDAKDVSKRDYQLMLEGRVVIYFEKRTGNIGCCSIFLETSVGKVLGLAPRYDPYIFAIIPDPSVEDQSPSEAVDGTTSIQSHRVLAASKRGHHVGFVDDNDIGVATTPDLSFEQEILHAPQGDEKTLAELHHFLSPSDMPEVWTTATIHFHVRQQSAADSMVMRVSKLRPLPMVLEQICGRQGVSPWGYKMLVGDKVVHKGKDMLLNFSKGLECRGVVEDLPICSDDGFLTIQIVPFSYNVESDKYQVESKGPRILPQDSEHLDEATHGHDTPSTTSQNRSEPYETREIRCTLQRDHQELVIATSIAVAANTMISDLLEHHKFAVSKGRVWIDNKLVDKDGTLNELGVDHGSVIRYEVLSSICLPWSNLDFNICNSGCRFIRDTEQLVHARGDTKLQQLLLAWSKHNKVFIADYVLRLDGNELYTGWHQESFGNGAQPESTLAEIGFTPQSNIRMEMC</sequence>
<dbReference type="KEGG" id="ffu:CLAFUR5_08564"/>
<keyword evidence="3" id="KW-1185">Reference proteome</keyword>
<evidence type="ECO:0000313" key="3">
    <source>
        <dbReference type="Proteomes" id="UP000756132"/>
    </source>
</evidence>
<protein>
    <recommendedName>
        <fullName evidence="4">Ubiquitin-like domain-containing protein</fullName>
    </recommendedName>
</protein>
<evidence type="ECO:0000256" key="1">
    <source>
        <dbReference type="SAM" id="MobiDB-lite"/>
    </source>
</evidence>
<evidence type="ECO:0000313" key="2">
    <source>
        <dbReference type="EMBL" id="UJO14788.1"/>
    </source>
</evidence>
<dbReference type="Proteomes" id="UP000756132">
    <property type="component" value="Chromosome 3"/>
</dbReference>
<dbReference type="GeneID" id="71988442"/>
<organism evidence="2 3">
    <name type="scientific">Passalora fulva</name>
    <name type="common">Tomato leaf mold</name>
    <name type="synonym">Cladosporium fulvum</name>
    <dbReference type="NCBI Taxonomy" id="5499"/>
    <lineage>
        <taxon>Eukaryota</taxon>
        <taxon>Fungi</taxon>
        <taxon>Dikarya</taxon>
        <taxon>Ascomycota</taxon>
        <taxon>Pezizomycotina</taxon>
        <taxon>Dothideomycetes</taxon>
        <taxon>Dothideomycetidae</taxon>
        <taxon>Mycosphaerellales</taxon>
        <taxon>Mycosphaerellaceae</taxon>
        <taxon>Fulvia</taxon>
    </lineage>
</organism>
<dbReference type="RefSeq" id="XP_047759154.1">
    <property type="nucleotide sequence ID" value="XM_047907712.1"/>
</dbReference>
<reference evidence="2" key="2">
    <citation type="journal article" date="2022" name="Microb. Genom.">
        <title>A chromosome-scale genome assembly of the tomato pathogen Cladosporium fulvum reveals a compartmentalized genome architecture and the presence of a dispensable chromosome.</title>
        <authorList>
            <person name="Zaccaron A.Z."/>
            <person name="Chen L.H."/>
            <person name="Samaras A."/>
            <person name="Stergiopoulos I."/>
        </authorList>
    </citation>
    <scope>NUCLEOTIDE SEQUENCE</scope>
    <source>
        <strain evidence="2">Race5_Kim</strain>
    </source>
</reference>
<proteinExistence type="predicted"/>
<feature type="region of interest" description="Disordered" evidence="1">
    <location>
        <begin position="290"/>
        <end position="312"/>
    </location>
</feature>
<evidence type="ECO:0008006" key="4">
    <source>
        <dbReference type="Google" id="ProtNLM"/>
    </source>
</evidence>
<gene>
    <name evidence="2" type="ORF">CLAFUR5_08564</name>
</gene>